<evidence type="ECO:0000256" key="3">
    <source>
        <dbReference type="ARBA" id="ARBA00007078"/>
    </source>
</evidence>
<dbReference type="GO" id="GO:0004822">
    <property type="term" value="F:isoleucine-tRNA ligase activity"/>
    <property type="evidence" value="ECO:0007669"/>
    <property type="project" value="UniProtKB-EC"/>
</dbReference>
<comment type="catalytic activity">
    <reaction evidence="15">
        <text>tRNA(Ile) + L-isoleucine + ATP = L-isoleucyl-tRNA(Ile) + AMP + diphosphate</text>
        <dbReference type="Rhea" id="RHEA:11060"/>
        <dbReference type="Rhea" id="RHEA-COMP:9666"/>
        <dbReference type="Rhea" id="RHEA-COMP:9695"/>
        <dbReference type="ChEBI" id="CHEBI:30616"/>
        <dbReference type="ChEBI" id="CHEBI:33019"/>
        <dbReference type="ChEBI" id="CHEBI:58045"/>
        <dbReference type="ChEBI" id="CHEBI:78442"/>
        <dbReference type="ChEBI" id="CHEBI:78528"/>
        <dbReference type="ChEBI" id="CHEBI:456215"/>
        <dbReference type="EC" id="6.1.1.5"/>
    </reaction>
</comment>
<dbReference type="AlphaFoldDB" id="A0A1G2QIK4"/>
<dbReference type="GO" id="GO:0002161">
    <property type="term" value="F:aminoacyl-tRNA deacylase activity"/>
    <property type="evidence" value="ECO:0007669"/>
    <property type="project" value="InterPro"/>
</dbReference>
<evidence type="ECO:0000256" key="10">
    <source>
        <dbReference type="ARBA" id="ARBA00022833"/>
    </source>
</evidence>
<dbReference type="SUPFAM" id="SSF47323">
    <property type="entry name" value="Anticodon-binding domain of a subclass of class I aminoacyl-tRNA synthetases"/>
    <property type="match status" value="1"/>
</dbReference>
<keyword evidence="11" id="KW-0067">ATP-binding</keyword>
<comment type="function">
    <text evidence="14">Catalyzes the attachment of isoleucine to tRNA(Ile). As IleRS can inadvertently accommodate and process structurally similar amino acids such as valine, to avoid such errors it has two additional distinct tRNA(Ile)-dependent editing activities. One activity is designated as 'pretransfer' editing and involves the hydrolysis of activated Val-AMP. The other activity is designated 'posttransfer' editing and involves deacylation of mischarged Val-tRNA(Ile).</text>
</comment>
<name>A0A1G2QIK4_9BACT</name>
<keyword evidence="7" id="KW-0436">Ligase</keyword>
<evidence type="ECO:0000256" key="1">
    <source>
        <dbReference type="ARBA" id="ARBA00001947"/>
    </source>
</evidence>
<evidence type="ECO:0000256" key="2">
    <source>
        <dbReference type="ARBA" id="ARBA00004496"/>
    </source>
</evidence>
<dbReference type="Gene3D" id="3.40.50.620">
    <property type="entry name" value="HUPs"/>
    <property type="match status" value="3"/>
</dbReference>
<keyword evidence="10" id="KW-0862">Zinc</keyword>
<dbReference type="GO" id="GO:0005737">
    <property type="term" value="C:cytoplasm"/>
    <property type="evidence" value="ECO:0007669"/>
    <property type="project" value="UniProtKB-SubCell"/>
</dbReference>
<evidence type="ECO:0000256" key="9">
    <source>
        <dbReference type="ARBA" id="ARBA00022741"/>
    </source>
</evidence>
<dbReference type="FunFam" id="3.40.50.620:FF:000063">
    <property type="entry name" value="Isoleucine--tRNA ligase"/>
    <property type="match status" value="1"/>
</dbReference>
<dbReference type="CDD" id="cd07961">
    <property type="entry name" value="Anticodon_Ia_Ile_ABEc"/>
    <property type="match status" value="1"/>
</dbReference>
<evidence type="ECO:0000313" key="21">
    <source>
        <dbReference type="Proteomes" id="UP000177838"/>
    </source>
</evidence>
<dbReference type="PANTHER" id="PTHR42780:SF1">
    <property type="entry name" value="ISOLEUCINE--TRNA LIGASE, CYTOPLASMIC"/>
    <property type="match status" value="1"/>
</dbReference>
<feature type="domain" description="Aminoacyl-tRNA synthetase class Ia" evidence="18">
    <location>
        <begin position="22"/>
        <end position="509"/>
    </location>
</feature>
<evidence type="ECO:0000256" key="14">
    <source>
        <dbReference type="ARBA" id="ARBA00025217"/>
    </source>
</evidence>
<evidence type="ECO:0000256" key="13">
    <source>
        <dbReference type="ARBA" id="ARBA00023146"/>
    </source>
</evidence>
<dbReference type="InterPro" id="IPR009008">
    <property type="entry name" value="Val/Leu/Ile-tRNA-synth_edit"/>
</dbReference>
<dbReference type="InterPro" id="IPR029033">
    <property type="entry name" value="His_PPase_superfam"/>
</dbReference>
<dbReference type="InterPro" id="IPR009080">
    <property type="entry name" value="tRNAsynth_Ia_anticodon-bd"/>
</dbReference>
<evidence type="ECO:0000259" key="19">
    <source>
        <dbReference type="Pfam" id="PF08264"/>
    </source>
</evidence>
<comment type="cofactor">
    <cofactor evidence="1">
        <name>Zn(2+)</name>
        <dbReference type="ChEBI" id="CHEBI:29105"/>
    </cofactor>
</comment>
<dbReference type="Gene3D" id="3.40.50.1240">
    <property type="entry name" value="Phosphoglycerate mutase-like"/>
    <property type="match status" value="1"/>
</dbReference>
<dbReference type="STRING" id="1802439.A2589_03740"/>
<feature type="active site" description="Tele-phosphohistidine intermediate" evidence="16">
    <location>
        <position position="518"/>
    </location>
</feature>
<feature type="domain" description="Methionyl/Valyl/Leucyl/Isoleucyl-tRNA synthetase anticodon-binding" evidence="19">
    <location>
        <begin position="894"/>
        <end position="1039"/>
    </location>
</feature>
<sequence>MSSLKNENLSTKSDVAKQEEAVLKFWQENGIFEKSVTKDAPNGEFVFYDGPPFATGLPHYGSLLSSIVKDVIPRYKTMQGFSVRRRWGWDCHGLPIENMVEKELGLKDKTEIIKEVGIKKFNQTCRDSVLRYADEWKKYVDRVGRWVEYDNAYMTMDNTFIESVWWAIAELYKKDLVYEGRKVLLYCPHCQTPIAKAEVAMDNSYKDITEEAVTVKFKVRNPEKLPLTLGDNSNVYILAWTTTPWTLPGNVALAVGENIEYICLRSDEDIYIVSKQVFLKENFKTLIQSTQEFELTVSGKNLVGLEYEPLYDIPAVGDTGKRAYYVASADFVTTDEGTGIVHTAVMYGEDDYELGLRLDLPLVPLLDEKGHFNESAPQFIRTKYFKQAEKDIKADLGNRGLLLAVKNNTHSYPHCHRCGTTLIYNALTSWFFNIQKVKERMIELNKDVSWVPGHLKEGRFLNIVENAPDWTISRNRFWASPLPIWKCLSCQAVKVVGSVEELRQSEKKSGNAYFLMRHAEAEHNKNGIIDASNQKGWALTSEGEKQAKEAGAGLKDKKISRIYTSPFARTKTTAKIVAVELGLVDEDIIVDERLRELDFGDLDGRPFGEFLEYEKKHLKNYADKLPGGESFLEAKRRFGEFIYELEATLENENILIVTHGIGVESLEAVVQGVGSDETKRIKGETEAPLGKVSALLFEPLPHNDDYELDFHRPYIDEVKMVCDCKGEMERIPEVLDGWVESASMPFAEYHYPFENKKVFEKRSPGDFVSEYIAQTRTWFYYMHAMSTMLFDERAFNNVLSTGTILAEDGSKMSKSKGNYTDPFSNFDRFGADALRYYLLTSVVMQSEDLRFSDREVGEAYNRVINILRNTLNFYKMYGEDNPELDTANSTNILDRWILSRLSELREVVTMNLDQFDTVRAGRPIKDFVNDFSTWYVRRSRDRFKDSNLEDGRLAIATTRHVLKETAKLIAPFMPFLAESIYQEVRVESDEKSVHLAKWPVAKERDDEIVKKMSGVRDVVSKALELRARFGIKVRQPLRLLQVKIAAPEDFLADEIIKDEINVKRIEWKSDIEEDVQLDIEITPELREEGEAREFIRSIQGLRKKMGLTLEDRITLSVKTNTEGRKRIETFALDIKQTVGATLIKYDDSVLGEEVLVDDLVFVVDIEVS</sequence>
<dbReference type="Proteomes" id="UP000177838">
    <property type="component" value="Unassembled WGS sequence"/>
</dbReference>
<dbReference type="InterPro" id="IPR002301">
    <property type="entry name" value="Ile-tRNA-ligase"/>
</dbReference>
<keyword evidence="12" id="KW-0648">Protein biosynthesis</keyword>
<dbReference type="InterPro" id="IPR013078">
    <property type="entry name" value="His_Pase_superF_clade-1"/>
</dbReference>
<dbReference type="SUPFAM" id="SSF52374">
    <property type="entry name" value="Nucleotidylyl transferase"/>
    <property type="match status" value="1"/>
</dbReference>
<dbReference type="Pfam" id="PF00300">
    <property type="entry name" value="His_Phos_1"/>
    <property type="match status" value="1"/>
</dbReference>
<evidence type="ECO:0000256" key="4">
    <source>
        <dbReference type="ARBA" id="ARBA00011245"/>
    </source>
</evidence>
<dbReference type="InterPro" id="IPR013155">
    <property type="entry name" value="M/V/L/I-tRNA-synth_anticd-bd"/>
</dbReference>
<evidence type="ECO:0000256" key="8">
    <source>
        <dbReference type="ARBA" id="ARBA00022723"/>
    </source>
</evidence>
<evidence type="ECO:0000256" key="6">
    <source>
        <dbReference type="ARBA" id="ARBA00022490"/>
    </source>
</evidence>
<dbReference type="EC" id="6.1.1.5" evidence="5"/>
<evidence type="ECO:0000256" key="17">
    <source>
        <dbReference type="PIRSR" id="PIRSR613078-2"/>
    </source>
</evidence>
<protein>
    <recommendedName>
        <fullName evidence="5">isoleucine--tRNA ligase</fullName>
        <ecNumber evidence="5">6.1.1.5</ecNumber>
    </recommendedName>
</protein>
<organism evidence="20 21">
    <name type="scientific">Candidatus Vogelbacteria bacterium RIFOXYD1_FULL_46_19</name>
    <dbReference type="NCBI Taxonomy" id="1802439"/>
    <lineage>
        <taxon>Bacteria</taxon>
        <taxon>Candidatus Vogeliibacteriota</taxon>
    </lineage>
</organism>
<dbReference type="GO" id="GO:0046872">
    <property type="term" value="F:metal ion binding"/>
    <property type="evidence" value="ECO:0007669"/>
    <property type="project" value="UniProtKB-KW"/>
</dbReference>
<dbReference type="Gene3D" id="3.90.740.10">
    <property type="entry name" value="Valyl/Leucyl/Isoleucyl-tRNA synthetase, editing domain"/>
    <property type="match status" value="1"/>
</dbReference>
<dbReference type="EMBL" id="MHTK01000001">
    <property type="protein sequence ID" value="OHA60248.1"/>
    <property type="molecule type" value="Genomic_DNA"/>
</dbReference>
<keyword evidence="6" id="KW-0963">Cytoplasm</keyword>
<dbReference type="PANTHER" id="PTHR42780">
    <property type="entry name" value="SOLEUCYL-TRNA SYNTHETASE"/>
    <property type="match status" value="1"/>
</dbReference>
<evidence type="ECO:0000256" key="7">
    <source>
        <dbReference type="ARBA" id="ARBA00022598"/>
    </source>
</evidence>
<evidence type="ECO:0000256" key="12">
    <source>
        <dbReference type="ARBA" id="ARBA00022917"/>
    </source>
</evidence>
<dbReference type="SMART" id="SM00855">
    <property type="entry name" value="PGAM"/>
    <property type="match status" value="1"/>
</dbReference>
<feature type="active site" description="Proton donor/acceptor" evidence="16">
    <location>
        <position position="596"/>
    </location>
</feature>
<evidence type="ECO:0000256" key="15">
    <source>
        <dbReference type="ARBA" id="ARBA00048359"/>
    </source>
</evidence>
<dbReference type="SUPFAM" id="SSF53254">
    <property type="entry name" value="Phosphoglycerate mutase-like"/>
    <property type="match status" value="1"/>
</dbReference>
<dbReference type="Pfam" id="PF08264">
    <property type="entry name" value="Anticodon_1"/>
    <property type="match status" value="1"/>
</dbReference>
<evidence type="ECO:0000256" key="16">
    <source>
        <dbReference type="PIRSR" id="PIRSR613078-1"/>
    </source>
</evidence>
<dbReference type="Gene3D" id="1.10.730.10">
    <property type="entry name" value="Isoleucyl-tRNA Synthetase, Domain 1"/>
    <property type="match status" value="1"/>
</dbReference>
<evidence type="ECO:0000259" key="18">
    <source>
        <dbReference type="Pfam" id="PF00133"/>
    </source>
</evidence>
<keyword evidence="9" id="KW-0547">Nucleotide-binding</keyword>
<comment type="similarity">
    <text evidence="3">Belongs to the class-I aminoacyl-tRNA synthetase family. IleS type 2 subfamily.</text>
</comment>
<dbReference type="InterPro" id="IPR033709">
    <property type="entry name" value="Anticodon_Ile_ABEc"/>
</dbReference>
<feature type="binding site" evidence="17">
    <location>
        <position position="569"/>
    </location>
    <ligand>
        <name>substrate</name>
    </ligand>
</feature>
<dbReference type="GO" id="GO:0005524">
    <property type="term" value="F:ATP binding"/>
    <property type="evidence" value="ECO:0007669"/>
    <property type="project" value="UniProtKB-KW"/>
</dbReference>
<dbReference type="InterPro" id="IPR023586">
    <property type="entry name" value="Ile-tRNA-ligase_type2"/>
</dbReference>
<dbReference type="SUPFAM" id="SSF50677">
    <property type="entry name" value="ValRS/IleRS/LeuRS editing domain"/>
    <property type="match status" value="1"/>
</dbReference>
<evidence type="ECO:0000256" key="11">
    <source>
        <dbReference type="ARBA" id="ARBA00022840"/>
    </source>
</evidence>
<dbReference type="InterPro" id="IPR014729">
    <property type="entry name" value="Rossmann-like_a/b/a_fold"/>
</dbReference>
<dbReference type="PRINTS" id="PR00984">
    <property type="entry name" value="TRNASYNTHILE"/>
</dbReference>
<dbReference type="Pfam" id="PF19302">
    <property type="entry name" value="DUF5915"/>
    <property type="match status" value="1"/>
</dbReference>
<comment type="subunit">
    <text evidence="4">Monomer.</text>
</comment>
<keyword evidence="13" id="KW-0030">Aminoacyl-tRNA synthetase</keyword>
<comment type="subcellular location">
    <subcellularLocation>
        <location evidence="2">Cytoplasm</location>
    </subcellularLocation>
</comment>
<proteinExistence type="inferred from homology"/>
<dbReference type="GO" id="GO:0000049">
    <property type="term" value="F:tRNA binding"/>
    <property type="evidence" value="ECO:0007669"/>
    <property type="project" value="InterPro"/>
</dbReference>
<dbReference type="Pfam" id="PF00133">
    <property type="entry name" value="tRNA-synt_1"/>
    <property type="match status" value="2"/>
</dbReference>
<evidence type="ECO:0000256" key="5">
    <source>
        <dbReference type="ARBA" id="ARBA00013165"/>
    </source>
</evidence>
<feature type="binding site" evidence="17">
    <location>
        <begin position="517"/>
        <end position="524"/>
    </location>
    <ligand>
        <name>substrate</name>
    </ligand>
</feature>
<keyword evidence="8" id="KW-0479">Metal-binding</keyword>
<reference evidence="20 21" key="1">
    <citation type="journal article" date="2016" name="Nat. Commun.">
        <title>Thousands of microbial genomes shed light on interconnected biogeochemical processes in an aquifer system.</title>
        <authorList>
            <person name="Anantharaman K."/>
            <person name="Brown C.T."/>
            <person name="Hug L.A."/>
            <person name="Sharon I."/>
            <person name="Castelle C.J."/>
            <person name="Probst A.J."/>
            <person name="Thomas B.C."/>
            <person name="Singh A."/>
            <person name="Wilkins M.J."/>
            <person name="Karaoz U."/>
            <person name="Brodie E.L."/>
            <person name="Williams K.H."/>
            <person name="Hubbard S.S."/>
            <person name="Banfield J.F."/>
        </authorList>
    </citation>
    <scope>NUCLEOTIDE SEQUENCE [LARGE SCALE GENOMIC DNA]</scope>
</reference>
<accession>A0A1G2QIK4</accession>
<dbReference type="GO" id="GO:0006428">
    <property type="term" value="P:isoleucyl-tRNA aminoacylation"/>
    <property type="evidence" value="ECO:0007669"/>
    <property type="project" value="InterPro"/>
</dbReference>
<evidence type="ECO:0000313" key="20">
    <source>
        <dbReference type="EMBL" id="OHA60248.1"/>
    </source>
</evidence>
<comment type="caution">
    <text evidence="20">The sequence shown here is derived from an EMBL/GenBank/DDBJ whole genome shotgun (WGS) entry which is preliminary data.</text>
</comment>
<dbReference type="InterPro" id="IPR002300">
    <property type="entry name" value="aa-tRNA-synth_Ia"/>
</dbReference>
<feature type="domain" description="Aminoacyl-tRNA synthetase class Ia" evidence="18">
    <location>
        <begin position="714"/>
        <end position="848"/>
    </location>
</feature>
<gene>
    <name evidence="20" type="ORF">A2589_03740</name>
</gene>
<dbReference type="CDD" id="cd07067">
    <property type="entry name" value="HP_PGM_like"/>
    <property type="match status" value="1"/>
</dbReference>